<dbReference type="Proteomes" id="UP000181728">
    <property type="component" value="Unassembled WGS sequence"/>
</dbReference>
<name>A0A6N4A8B2_OENOE</name>
<protein>
    <submittedName>
        <fullName evidence="1">Uncharacterized protein</fullName>
    </submittedName>
</protein>
<evidence type="ECO:0000313" key="1">
    <source>
        <dbReference type="EMBL" id="OIM21724.1"/>
    </source>
</evidence>
<reference evidence="1 2" key="1">
    <citation type="journal article" date="2016" name="BMC Genomics">
        <title>Consensus pan-genome assembly of the specialised wine bacterium Oenococcus oeni.</title>
        <authorList>
            <person name="Sternes P.R."/>
            <person name="Borneman A.R."/>
        </authorList>
    </citation>
    <scope>NUCLEOTIDE SEQUENCE [LARGE SCALE GENOMIC DNA]</scope>
    <source>
        <strain evidence="1 2">AWRIB661</strain>
    </source>
</reference>
<evidence type="ECO:0000313" key="2">
    <source>
        <dbReference type="Proteomes" id="UP000181728"/>
    </source>
</evidence>
<gene>
    <name evidence="1" type="ORF">ATX59_02370</name>
</gene>
<dbReference type="EMBL" id="MLOK01000026">
    <property type="protein sequence ID" value="OIM21724.1"/>
    <property type="molecule type" value="Genomic_DNA"/>
</dbReference>
<sequence length="105" mass="12160">MKALIIDNFDSSPRFVDNFPMPEKDSKYDTLIKVLATPIENLDKGVASRKHYSSKYWHPSFPSIPGPARLAKKSILTNWFICRQCLCARSMAVWQNIQLLKEICW</sequence>
<accession>A0A6N4A8B2</accession>
<dbReference type="AlphaFoldDB" id="A0A6N4A8B2"/>
<comment type="caution">
    <text evidence="1">The sequence shown here is derived from an EMBL/GenBank/DDBJ whole genome shotgun (WGS) entry which is preliminary data.</text>
</comment>
<organism evidence="1 2">
    <name type="scientific">Oenococcus oeni</name>
    <name type="common">Leuconostoc oenos</name>
    <dbReference type="NCBI Taxonomy" id="1247"/>
    <lineage>
        <taxon>Bacteria</taxon>
        <taxon>Bacillati</taxon>
        <taxon>Bacillota</taxon>
        <taxon>Bacilli</taxon>
        <taxon>Lactobacillales</taxon>
        <taxon>Lactobacillaceae</taxon>
        <taxon>Oenococcus</taxon>
    </lineage>
</organism>
<proteinExistence type="predicted"/>